<keyword evidence="3" id="KW-1185">Reference proteome</keyword>
<feature type="compositionally biased region" description="Polar residues" evidence="1">
    <location>
        <begin position="342"/>
        <end position="360"/>
    </location>
</feature>
<sequence length="476" mass="53419">MLHCLMFRQLRKQKTLWKLTALINPEGQQQSSSVSSGFVSNMLNPRPDTGIDSIFNLNTEATSLVDVSVTTIVEPPILSAITLPPPPTPFISNLQQTPVPSPAIFPSSSLQDLPNFGSLFGFDHSLKTLETEFSEYKQTNQFAEIVSSIPSIVDAYLANKMNEAVKTAIQLHSDRLRDEAQAKNEDFLTKLDDNIKKIIKDQVKEQVKAQVSKMLPRIEKMVNEQLEAEVMTRSSNESKTSHAVAANLSELELKKILIDKMERNKSIHRSNEQTNLYNALVEAYESDKLILETYGETVTFKRRREDEDKDEEPSAGSNRGSKRRRAGKEPESTSAPKEKTTKPSGKSNEGSKSSHKSAGQSAHAEEPMHMTEDVEEPTHQEFETGVTEDQPETSHFPDWFQKPDKLPSPDRDWNKTLPAAHGSTQPWLSILARNEDPRESFDELMDTPLDFSAFVMNRLNVDSLTPELLAVQHSSS</sequence>
<organism evidence="2 3">
    <name type="scientific">Tanacetum coccineum</name>
    <dbReference type="NCBI Taxonomy" id="301880"/>
    <lineage>
        <taxon>Eukaryota</taxon>
        <taxon>Viridiplantae</taxon>
        <taxon>Streptophyta</taxon>
        <taxon>Embryophyta</taxon>
        <taxon>Tracheophyta</taxon>
        <taxon>Spermatophyta</taxon>
        <taxon>Magnoliopsida</taxon>
        <taxon>eudicotyledons</taxon>
        <taxon>Gunneridae</taxon>
        <taxon>Pentapetalae</taxon>
        <taxon>asterids</taxon>
        <taxon>campanulids</taxon>
        <taxon>Asterales</taxon>
        <taxon>Asteraceae</taxon>
        <taxon>Asteroideae</taxon>
        <taxon>Anthemideae</taxon>
        <taxon>Anthemidinae</taxon>
        <taxon>Tanacetum</taxon>
    </lineage>
</organism>
<reference evidence="2" key="1">
    <citation type="journal article" date="2022" name="Int. J. Mol. Sci.">
        <title>Draft Genome of Tanacetum Coccineum: Genomic Comparison of Closely Related Tanacetum-Family Plants.</title>
        <authorList>
            <person name="Yamashiro T."/>
            <person name="Shiraishi A."/>
            <person name="Nakayama K."/>
            <person name="Satake H."/>
        </authorList>
    </citation>
    <scope>NUCLEOTIDE SEQUENCE</scope>
</reference>
<accession>A0ABQ5CS62</accession>
<evidence type="ECO:0000313" key="2">
    <source>
        <dbReference type="EMBL" id="GJT28952.1"/>
    </source>
</evidence>
<reference evidence="2" key="2">
    <citation type="submission" date="2022-01" db="EMBL/GenBank/DDBJ databases">
        <authorList>
            <person name="Yamashiro T."/>
            <person name="Shiraishi A."/>
            <person name="Satake H."/>
            <person name="Nakayama K."/>
        </authorList>
    </citation>
    <scope>NUCLEOTIDE SEQUENCE</scope>
</reference>
<feature type="compositionally biased region" description="Basic and acidic residues" evidence="1">
    <location>
        <begin position="401"/>
        <end position="414"/>
    </location>
</feature>
<feature type="compositionally biased region" description="Basic and acidic residues" evidence="1">
    <location>
        <begin position="363"/>
        <end position="382"/>
    </location>
</feature>
<evidence type="ECO:0000313" key="3">
    <source>
        <dbReference type="Proteomes" id="UP001151760"/>
    </source>
</evidence>
<dbReference type="EMBL" id="BQNB010014502">
    <property type="protein sequence ID" value="GJT28952.1"/>
    <property type="molecule type" value="Genomic_DNA"/>
</dbReference>
<evidence type="ECO:0000256" key="1">
    <source>
        <dbReference type="SAM" id="MobiDB-lite"/>
    </source>
</evidence>
<proteinExistence type="predicted"/>
<feature type="compositionally biased region" description="Basic and acidic residues" evidence="1">
    <location>
        <begin position="327"/>
        <end position="341"/>
    </location>
</feature>
<name>A0ABQ5CS62_9ASTR</name>
<comment type="caution">
    <text evidence="2">The sequence shown here is derived from an EMBL/GenBank/DDBJ whole genome shotgun (WGS) entry which is preliminary data.</text>
</comment>
<dbReference type="Proteomes" id="UP001151760">
    <property type="component" value="Unassembled WGS sequence"/>
</dbReference>
<gene>
    <name evidence="2" type="ORF">Tco_0909227</name>
</gene>
<protein>
    <submittedName>
        <fullName evidence="2">Uncharacterized protein</fullName>
    </submittedName>
</protein>
<feature type="region of interest" description="Disordered" evidence="1">
    <location>
        <begin position="302"/>
        <end position="424"/>
    </location>
</feature>